<dbReference type="Proteomes" id="UP000697107">
    <property type="component" value="Unassembled WGS sequence"/>
</dbReference>
<reference evidence="12 13" key="1">
    <citation type="submission" date="2018-01" db="EMBL/GenBank/DDBJ databases">
        <title>Draft genome of the strawberry crown rot pathogen Phytophthora cactorum.</title>
        <authorList>
            <person name="Armitage A.D."/>
            <person name="Lysoe E."/>
            <person name="Nellist C.F."/>
            <person name="Harrison R.J."/>
            <person name="Brurberg M.B."/>
        </authorList>
    </citation>
    <scope>NUCLEOTIDE SEQUENCE [LARGE SCALE GENOMIC DNA]</scope>
    <source>
        <strain evidence="12 13">10300</strain>
    </source>
</reference>
<proteinExistence type="predicted"/>
<gene>
    <name evidence="12" type="ORF">PC110_g7208</name>
    <name evidence="7" type="ORF">PC113_g13896</name>
    <name evidence="8" type="ORF">PC115_g12828</name>
    <name evidence="9" type="ORF">PC117_g14289</name>
    <name evidence="10" type="ORF">PC118_g13397</name>
    <name evidence="11" type="ORF">PC129_g11791</name>
</gene>
<dbReference type="Pfam" id="PF14996">
    <property type="entry name" value="RMP"/>
    <property type="match status" value="1"/>
</dbReference>
<dbReference type="AlphaFoldDB" id="A0A329SIF8"/>
<evidence type="ECO:0000256" key="1">
    <source>
        <dbReference type="ARBA" id="ARBA00004437"/>
    </source>
</evidence>
<evidence type="ECO:0000256" key="5">
    <source>
        <dbReference type="ARBA" id="ARBA00026215"/>
    </source>
</evidence>
<evidence type="ECO:0000313" key="12">
    <source>
        <dbReference type="EMBL" id="RAW36495.1"/>
    </source>
</evidence>
<comment type="caution">
    <text evidence="12">The sequence shown here is derived from an EMBL/GenBank/DDBJ whole genome shotgun (WGS) entry which is preliminary data.</text>
</comment>
<sequence>MNFQDLLNEVEDAMKSPRSAGGGIGGFAAGVKYTNDVESSPRITQPASKGRGKNELDDLLDMLGDEDSKPAAVHPRSSRAGAYNSSDTKISRTEFQAGGTKKCPQVLMDGGHANRGLNTAFSSRACSNLRCNECDFTVVQFPGKKWDASADYMFFRENVPNEAKLRVKMEIAPDFAAYACQCKWLSITSQTRVDNCQVKWSCAGH</sequence>
<dbReference type="PANTHER" id="PTHR33958">
    <property type="entry name" value="PROTEIN C8ORF37"/>
    <property type="match status" value="1"/>
</dbReference>
<feature type="compositionally biased region" description="Polar residues" evidence="6">
    <location>
        <begin position="36"/>
        <end position="47"/>
    </location>
</feature>
<dbReference type="Proteomes" id="UP000774804">
    <property type="component" value="Unassembled WGS sequence"/>
</dbReference>
<evidence type="ECO:0000256" key="6">
    <source>
        <dbReference type="SAM" id="MobiDB-lite"/>
    </source>
</evidence>
<evidence type="ECO:0000313" key="10">
    <source>
        <dbReference type="EMBL" id="KAG2976470.1"/>
    </source>
</evidence>
<evidence type="ECO:0000313" key="8">
    <source>
        <dbReference type="EMBL" id="KAG2910728.1"/>
    </source>
</evidence>
<keyword evidence="3" id="KW-0963">Cytoplasm</keyword>
<evidence type="ECO:0000313" key="13">
    <source>
        <dbReference type="Proteomes" id="UP000251314"/>
    </source>
</evidence>
<evidence type="ECO:0000313" key="7">
    <source>
        <dbReference type="EMBL" id="KAG2853754.1"/>
    </source>
</evidence>
<dbReference type="EMBL" id="RCMV01000425">
    <property type="protein sequence ID" value="KAG3217373.1"/>
    <property type="molecule type" value="Genomic_DNA"/>
</dbReference>
<evidence type="ECO:0000256" key="3">
    <source>
        <dbReference type="ARBA" id="ARBA00022490"/>
    </source>
</evidence>
<dbReference type="GO" id="GO:0005829">
    <property type="term" value="C:cytosol"/>
    <property type="evidence" value="ECO:0007669"/>
    <property type="project" value="TreeGrafter"/>
</dbReference>
<organism evidence="12 13">
    <name type="scientific">Phytophthora cactorum</name>
    <dbReference type="NCBI Taxonomy" id="29920"/>
    <lineage>
        <taxon>Eukaryota</taxon>
        <taxon>Sar</taxon>
        <taxon>Stramenopiles</taxon>
        <taxon>Oomycota</taxon>
        <taxon>Peronosporomycetes</taxon>
        <taxon>Peronosporales</taxon>
        <taxon>Peronosporaceae</taxon>
        <taxon>Phytophthora</taxon>
    </lineage>
</organism>
<accession>A0A329SIF8</accession>
<dbReference type="VEuPathDB" id="FungiDB:PC110_g7208"/>
<evidence type="ECO:0000313" key="9">
    <source>
        <dbReference type="EMBL" id="KAG2928523.1"/>
    </source>
</evidence>
<dbReference type="EMBL" id="MJFZ01000137">
    <property type="protein sequence ID" value="RAW36495.1"/>
    <property type="molecule type" value="Genomic_DNA"/>
</dbReference>
<protein>
    <recommendedName>
        <fullName evidence="5">Cilia- and flagella-associated protein 418</fullName>
    </recommendedName>
</protein>
<comment type="function">
    <text evidence="4">May be involved in photoreceptor outer segment disk morphogenesis.</text>
</comment>
<keyword evidence="13" id="KW-1185">Reference proteome</keyword>
<dbReference type="Proteomes" id="UP000251314">
    <property type="component" value="Unassembled WGS sequence"/>
</dbReference>
<dbReference type="OrthoDB" id="259905at2759"/>
<dbReference type="Proteomes" id="UP000735874">
    <property type="component" value="Unassembled WGS sequence"/>
</dbReference>
<name>A0A329SIF8_9STRA</name>
<dbReference type="Proteomes" id="UP000760860">
    <property type="component" value="Unassembled WGS sequence"/>
</dbReference>
<dbReference type="InterPro" id="IPR029239">
    <property type="entry name" value="CFAP418"/>
</dbReference>
<dbReference type="EMBL" id="RCMI01000441">
    <property type="protein sequence ID" value="KAG2910728.1"/>
    <property type="molecule type" value="Genomic_DNA"/>
</dbReference>
<dbReference type="Proteomes" id="UP000736787">
    <property type="component" value="Unassembled WGS sequence"/>
</dbReference>
<evidence type="ECO:0000256" key="2">
    <source>
        <dbReference type="ARBA" id="ARBA00004496"/>
    </source>
</evidence>
<reference evidence="11" key="2">
    <citation type="submission" date="2018-05" db="EMBL/GenBank/DDBJ databases">
        <title>Effector identification in a new, highly contiguous assembly of the strawberry crown rot pathogen Phytophthora cactorum.</title>
        <authorList>
            <person name="Armitage A.D."/>
            <person name="Nellist C.F."/>
            <person name="Bates H."/>
            <person name="Vickerstaff R.J."/>
            <person name="Harrison R.J."/>
        </authorList>
    </citation>
    <scope>NUCLEOTIDE SEQUENCE</scope>
    <source>
        <strain evidence="7">15-7</strain>
        <strain evidence="8">4032</strain>
        <strain evidence="9">4040</strain>
        <strain evidence="10">P415</strain>
        <strain evidence="11">P421</strain>
    </source>
</reference>
<evidence type="ECO:0000256" key="4">
    <source>
        <dbReference type="ARBA" id="ARBA00024819"/>
    </source>
</evidence>
<comment type="subcellular location">
    <subcellularLocation>
        <location evidence="2">Cytoplasm</location>
    </subcellularLocation>
    <subcellularLocation>
        <location evidence="1">Photoreceptor inner segment</location>
    </subcellularLocation>
</comment>
<dbReference type="PANTHER" id="PTHR33958:SF1">
    <property type="entry name" value="CILIA- AND FLAGELLA-ASSOCIATED PROTEIN 418"/>
    <property type="match status" value="1"/>
</dbReference>
<evidence type="ECO:0000313" key="11">
    <source>
        <dbReference type="EMBL" id="KAG3217373.1"/>
    </source>
</evidence>
<dbReference type="EMBL" id="RCMG01000465">
    <property type="protein sequence ID" value="KAG2853754.1"/>
    <property type="molecule type" value="Genomic_DNA"/>
</dbReference>
<feature type="region of interest" description="Disordered" evidence="6">
    <location>
        <begin position="35"/>
        <end position="87"/>
    </location>
</feature>
<dbReference type="EMBL" id="RCML01000460">
    <property type="protein sequence ID" value="KAG2976470.1"/>
    <property type="molecule type" value="Genomic_DNA"/>
</dbReference>
<dbReference type="EMBL" id="RCMK01000442">
    <property type="protein sequence ID" value="KAG2928523.1"/>
    <property type="molecule type" value="Genomic_DNA"/>
</dbReference>